<accession>A0A543IPB8</accession>
<sequence length="258" mass="28090">MARRRLLPYLGLLAVAAATACGGGTSAGADGAAGPRSEARQPSPSVPDTASPVPSETTLEATPSPTSTEPPAFSAKIQKVDRSMLKHSWRPGCPVPVEKLRMIVMPHWGFDGKVHTGRLIVHESVAEEVAGVFKRLYGWRFPIRRMEPVDRYGGSDYRSIDADNTSAFNCRRATGSGNWSKHAYGLAIDLNPRENPWVNPDGSNEHPNARAFVKRPLDKPGVINPGDRVVKAFERVGWEWGGYWSGAKDYQHFSKGGG</sequence>
<dbReference type="InterPro" id="IPR039561">
    <property type="entry name" value="Peptidase_M15C"/>
</dbReference>
<keyword evidence="4" id="KW-0645">Protease</keyword>
<feature type="domain" description="Peptidase M15C" evidence="3">
    <location>
        <begin position="174"/>
        <end position="254"/>
    </location>
</feature>
<organism evidence="4 5">
    <name type="scientific">Thermopolyspora flexuosa</name>
    <dbReference type="NCBI Taxonomy" id="103836"/>
    <lineage>
        <taxon>Bacteria</taxon>
        <taxon>Bacillati</taxon>
        <taxon>Actinomycetota</taxon>
        <taxon>Actinomycetes</taxon>
        <taxon>Streptosporangiales</taxon>
        <taxon>Streptosporangiaceae</taxon>
        <taxon>Thermopolyspora</taxon>
    </lineage>
</organism>
<feature type="signal peptide" evidence="2">
    <location>
        <begin position="1"/>
        <end position="20"/>
    </location>
</feature>
<evidence type="ECO:0000256" key="1">
    <source>
        <dbReference type="SAM" id="MobiDB-lite"/>
    </source>
</evidence>
<dbReference type="AlphaFoldDB" id="A0A543IPB8"/>
<name>A0A543IPB8_9ACTN</name>
<dbReference type="Pfam" id="PF13539">
    <property type="entry name" value="Peptidase_M15_4"/>
    <property type="match status" value="1"/>
</dbReference>
<dbReference type="OrthoDB" id="9799970at2"/>
<dbReference type="RefSeq" id="WP_142261986.1">
    <property type="nucleotide sequence ID" value="NZ_BMPV01000002.1"/>
</dbReference>
<gene>
    <name evidence="4" type="ORF">FHX40_4562</name>
</gene>
<keyword evidence="4" id="KW-0378">Hydrolase</keyword>
<dbReference type="GO" id="GO:0004180">
    <property type="term" value="F:carboxypeptidase activity"/>
    <property type="evidence" value="ECO:0007669"/>
    <property type="project" value="UniProtKB-KW"/>
</dbReference>
<evidence type="ECO:0000259" key="3">
    <source>
        <dbReference type="Pfam" id="PF13539"/>
    </source>
</evidence>
<evidence type="ECO:0000313" key="4">
    <source>
        <dbReference type="EMBL" id="TQM72423.1"/>
    </source>
</evidence>
<feature type="chain" id="PRO_5038852450" evidence="2">
    <location>
        <begin position="21"/>
        <end position="258"/>
    </location>
</feature>
<feature type="compositionally biased region" description="Low complexity" evidence="1">
    <location>
        <begin position="54"/>
        <end position="73"/>
    </location>
</feature>
<dbReference type="EMBL" id="VFPQ01000002">
    <property type="protein sequence ID" value="TQM72423.1"/>
    <property type="molecule type" value="Genomic_DNA"/>
</dbReference>
<dbReference type="Proteomes" id="UP000319213">
    <property type="component" value="Unassembled WGS sequence"/>
</dbReference>
<reference evidence="4 5" key="1">
    <citation type="submission" date="2019-06" db="EMBL/GenBank/DDBJ databases">
        <title>Sequencing the genomes of 1000 actinobacteria strains.</title>
        <authorList>
            <person name="Klenk H.-P."/>
        </authorList>
    </citation>
    <scope>NUCLEOTIDE SEQUENCE [LARGE SCALE GENOMIC DNA]</scope>
    <source>
        <strain evidence="4 5">DSM 43186</strain>
    </source>
</reference>
<dbReference type="Gene3D" id="3.30.1380.10">
    <property type="match status" value="1"/>
</dbReference>
<dbReference type="SUPFAM" id="SSF55166">
    <property type="entry name" value="Hedgehog/DD-peptidase"/>
    <property type="match status" value="1"/>
</dbReference>
<proteinExistence type="predicted"/>
<dbReference type="InterPro" id="IPR009045">
    <property type="entry name" value="Zn_M74/Hedgehog-like"/>
</dbReference>
<evidence type="ECO:0000313" key="5">
    <source>
        <dbReference type="Proteomes" id="UP000319213"/>
    </source>
</evidence>
<protein>
    <submittedName>
        <fullName evidence="4">D-alanyl-D-alanine carboxypeptidase-like protein</fullName>
    </submittedName>
</protein>
<evidence type="ECO:0000256" key="2">
    <source>
        <dbReference type="SAM" id="SignalP"/>
    </source>
</evidence>
<keyword evidence="5" id="KW-1185">Reference proteome</keyword>
<keyword evidence="4" id="KW-0121">Carboxypeptidase</keyword>
<dbReference type="PROSITE" id="PS51257">
    <property type="entry name" value="PROKAR_LIPOPROTEIN"/>
    <property type="match status" value="1"/>
</dbReference>
<comment type="caution">
    <text evidence="4">The sequence shown here is derived from an EMBL/GenBank/DDBJ whole genome shotgun (WGS) entry which is preliminary data.</text>
</comment>
<keyword evidence="2" id="KW-0732">Signal</keyword>
<feature type="region of interest" description="Disordered" evidence="1">
    <location>
        <begin position="25"/>
        <end position="73"/>
    </location>
</feature>